<dbReference type="AlphaFoldDB" id="A0AAW0L9F7"/>
<reference evidence="2 3" key="1">
    <citation type="journal article" date="2018" name="Sci. Data">
        <title>The draft genome sequence of cork oak.</title>
        <authorList>
            <person name="Ramos A.M."/>
            <person name="Usie A."/>
            <person name="Barbosa P."/>
            <person name="Barros P.M."/>
            <person name="Capote T."/>
            <person name="Chaves I."/>
            <person name="Simoes F."/>
            <person name="Abreu I."/>
            <person name="Carrasquinho I."/>
            <person name="Faro C."/>
            <person name="Guimaraes J.B."/>
            <person name="Mendonca D."/>
            <person name="Nobrega F."/>
            <person name="Rodrigues L."/>
            <person name="Saibo N.J.M."/>
            <person name="Varela M.C."/>
            <person name="Egas C."/>
            <person name="Matos J."/>
            <person name="Miguel C.M."/>
            <person name="Oliveira M.M."/>
            <person name="Ricardo C.P."/>
            <person name="Goncalves S."/>
        </authorList>
    </citation>
    <scope>NUCLEOTIDE SEQUENCE [LARGE SCALE GENOMIC DNA]</scope>
    <source>
        <strain evidence="3">cv. HL8</strain>
    </source>
</reference>
<keyword evidence="1" id="KW-0812">Transmembrane</keyword>
<feature type="transmembrane region" description="Helical" evidence="1">
    <location>
        <begin position="31"/>
        <end position="50"/>
    </location>
</feature>
<proteinExistence type="predicted"/>
<keyword evidence="3" id="KW-1185">Reference proteome</keyword>
<gene>
    <name evidence="2" type="ORF">CFP56_007179</name>
</gene>
<dbReference type="Proteomes" id="UP000237347">
    <property type="component" value="Unassembled WGS sequence"/>
</dbReference>
<comment type="caution">
    <text evidence="2">The sequence shown here is derived from an EMBL/GenBank/DDBJ whole genome shotgun (WGS) entry which is preliminary data.</text>
</comment>
<keyword evidence="1" id="KW-0472">Membrane</keyword>
<keyword evidence="1" id="KW-1133">Transmembrane helix</keyword>
<accession>A0AAW0L9F7</accession>
<dbReference type="PANTHER" id="PTHR36794">
    <property type="entry name" value="TRANSMEMBRANE PROTEIN"/>
    <property type="match status" value="1"/>
</dbReference>
<evidence type="ECO:0000256" key="1">
    <source>
        <dbReference type="SAM" id="Phobius"/>
    </source>
</evidence>
<evidence type="ECO:0000313" key="2">
    <source>
        <dbReference type="EMBL" id="KAK7847011.1"/>
    </source>
</evidence>
<protein>
    <submittedName>
        <fullName evidence="2">Uncharacterized protein</fullName>
    </submittedName>
</protein>
<dbReference type="EMBL" id="PKMF04000147">
    <property type="protein sequence ID" value="KAK7847011.1"/>
    <property type="molecule type" value="Genomic_DNA"/>
</dbReference>
<dbReference type="PANTHER" id="PTHR36794:SF1">
    <property type="entry name" value="TRANSMEMBRANE PROTEIN"/>
    <property type="match status" value="1"/>
</dbReference>
<sequence length="51" mass="6023">MSKPRALQLLAGEQMWKNTKKIKENALTYPYVWPSYIVVYGGFALWTTYYC</sequence>
<organism evidence="2 3">
    <name type="scientific">Quercus suber</name>
    <name type="common">Cork oak</name>
    <dbReference type="NCBI Taxonomy" id="58331"/>
    <lineage>
        <taxon>Eukaryota</taxon>
        <taxon>Viridiplantae</taxon>
        <taxon>Streptophyta</taxon>
        <taxon>Embryophyta</taxon>
        <taxon>Tracheophyta</taxon>
        <taxon>Spermatophyta</taxon>
        <taxon>Magnoliopsida</taxon>
        <taxon>eudicotyledons</taxon>
        <taxon>Gunneridae</taxon>
        <taxon>Pentapetalae</taxon>
        <taxon>rosids</taxon>
        <taxon>fabids</taxon>
        <taxon>Fagales</taxon>
        <taxon>Fagaceae</taxon>
        <taxon>Quercus</taxon>
    </lineage>
</organism>
<name>A0AAW0L9F7_QUESU</name>
<evidence type="ECO:0000313" key="3">
    <source>
        <dbReference type="Proteomes" id="UP000237347"/>
    </source>
</evidence>